<dbReference type="Pfam" id="PF01527">
    <property type="entry name" value="HTH_Tnp_1"/>
    <property type="match status" value="1"/>
</dbReference>
<dbReference type="PANTHER" id="PTHR33215">
    <property type="entry name" value="PROTEIN DISTAL ANTENNA"/>
    <property type="match status" value="1"/>
</dbReference>
<feature type="coiled-coil region" evidence="1">
    <location>
        <begin position="77"/>
        <end position="104"/>
    </location>
</feature>
<organism evidence="2 3">
    <name type="scientific">Slackia exigua (strain ATCC 700122 / DSM 15923 / CIP 105133 / JCM 11022 / KCTC 5966 / S-7)</name>
    <dbReference type="NCBI Taxonomy" id="649764"/>
    <lineage>
        <taxon>Bacteria</taxon>
        <taxon>Bacillati</taxon>
        <taxon>Actinomycetota</taxon>
        <taxon>Coriobacteriia</taxon>
        <taxon>Eggerthellales</taxon>
        <taxon>Eggerthellaceae</taxon>
        <taxon>Slackia</taxon>
    </lineage>
</organism>
<name>D0WF73_SLAES</name>
<dbReference type="HOGENOM" id="CLU_027402_33_0_11"/>
<dbReference type="SUPFAM" id="SSF46689">
    <property type="entry name" value="Homeodomain-like"/>
    <property type="match status" value="1"/>
</dbReference>
<evidence type="ECO:0000256" key="1">
    <source>
        <dbReference type="SAM" id="Coils"/>
    </source>
</evidence>
<keyword evidence="3" id="KW-1185">Reference proteome</keyword>
<sequence length="107" mass="12427">MHDSKTERNEKNSMANATNYTDEYRLECADYVISSGRPATEVAKELGVHDKTLQRWVKLRREQLDGKAPGDPESDEVRRLRKRVRELEQENEFLKKASAFFAANQAR</sequence>
<comment type="caution">
    <text evidence="2">The sequence shown here is derived from an EMBL/GenBank/DDBJ whole genome shotgun (WGS) entry which is preliminary data.</text>
</comment>
<dbReference type="STRING" id="649764.HMPREF0762_00391"/>
<dbReference type="Gene3D" id="1.10.10.60">
    <property type="entry name" value="Homeodomain-like"/>
    <property type="match status" value="1"/>
</dbReference>
<dbReference type="EMBL" id="ACUX02000005">
    <property type="protein sequence ID" value="EEZ61757.1"/>
    <property type="molecule type" value="Genomic_DNA"/>
</dbReference>
<evidence type="ECO:0000313" key="2">
    <source>
        <dbReference type="EMBL" id="EEZ61757.1"/>
    </source>
</evidence>
<proteinExistence type="predicted"/>
<gene>
    <name evidence="2" type="ORF">HMPREF0762_00391</name>
</gene>
<keyword evidence="1" id="KW-0175">Coiled coil</keyword>
<dbReference type="GO" id="GO:0003677">
    <property type="term" value="F:DNA binding"/>
    <property type="evidence" value="ECO:0007669"/>
    <property type="project" value="InterPro"/>
</dbReference>
<dbReference type="eggNOG" id="COG2963">
    <property type="taxonomic scope" value="Bacteria"/>
</dbReference>
<dbReference type="PANTHER" id="PTHR33215:SF13">
    <property type="entry name" value="PROTEIN DISTAL ANTENNA"/>
    <property type="match status" value="1"/>
</dbReference>
<dbReference type="GO" id="GO:0006313">
    <property type="term" value="P:DNA transposition"/>
    <property type="evidence" value="ECO:0007669"/>
    <property type="project" value="InterPro"/>
</dbReference>
<protein>
    <submittedName>
        <fullName evidence="2">Transposase</fullName>
    </submittedName>
</protein>
<dbReference type="InterPro" id="IPR051839">
    <property type="entry name" value="RD_transcriptional_regulator"/>
</dbReference>
<reference evidence="2" key="1">
    <citation type="submission" date="2009-10" db="EMBL/GenBank/DDBJ databases">
        <authorList>
            <person name="Weinstock G."/>
            <person name="Sodergren E."/>
            <person name="Clifton S."/>
            <person name="Fulton L."/>
            <person name="Fulton B."/>
            <person name="Courtney L."/>
            <person name="Fronick C."/>
            <person name="Harrison M."/>
            <person name="Strong C."/>
            <person name="Farmer C."/>
            <person name="Delahaunty K."/>
            <person name="Markovic C."/>
            <person name="Hall O."/>
            <person name="Minx P."/>
            <person name="Tomlinson C."/>
            <person name="Mitreva M."/>
            <person name="Nelson J."/>
            <person name="Hou S."/>
            <person name="Wollam A."/>
            <person name="Pepin K.H."/>
            <person name="Johnson M."/>
            <person name="Bhonagiri V."/>
            <person name="Nash W.E."/>
            <person name="Warren W."/>
            <person name="Chinwalla A."/>
            <person name="Mardis E.R."/>
            <person name="Wilson R.K."/>
        </authorList>
    </citation>
    <scope>NUCLEOTIDE SEQUENCE [LARGE SCALE GENOMIC DNA]</scope>
    <source>
        <strain evidence="2">ATCC 700122</strain>
    </source>
</reference>
<dbReference type="Proteomes" id="UP000006001">
    <property type="component" value="Unassembled WGS sequence"/>
</dbReference>
<dbReference type="InterPro" id="IPR009057">
    <property type="entry name" value="Homeodomain-like_sf"/>
</dbReference>
<dbReference type="AlphaFoldDB" id="D0WF73"/>
<accession>D0WF73</accession>
<dbReference type="InterPro" id="IPR002514">
    <property type="entry name" value="Transposase_8"/>
</dbReference>
<evidence type="ECO:0000313" key="3">
    <source>
        <dbReference type="Proteomes" id="UP000006001"/>
    </source>
</evidence>
<dbReference type="GO" id="GO:0004803">
    <property type="term" value="F:transposase activity"/>
    <property type="evidence" value="ECO:0007669"/>
    <property type="project" value="InterPro"/>
</dbReference>